<protein>
    <recommendedName>
        <fullName evidence="1">Chromo domain-containing protein</fullName>
    </recommendedName>
</protein>
<dbReference type="SUPFAM" id="SSF54160">
    <property type="entry name" value="Chromo domain-like"/>
    <property type="match status" value="1"/>
</dbReference>
<keyword evidence="3" id="KW-1185">Reference proteome</keyword>
<dbReference type="InterPro" id="IPR000953">
    <property type="entry name" value="Chromo/chromo_shadow_dom"/>
</dbReference>
<dbReference type="Proteomes" id="UP001620626">
    <property type="component" value="Unassembled WGS sequence"/>
</dbReference>
<organism evidence="2 3">
    <name type="scientific">Heterodera trifolii</name>
    <dbReference type="NCBI Taxonomy" id="157864"/>
    <lineage>
        <taxon>Eukaryota</taxon>
        <taxon>Metazoa</taxon>
        <taxon>Ecdysozoa</taxon>
        <taxon>Nematoda</taxon>
        <taxon>Chromadorea</taxon>
        <taxon>Rhabditida</taxon>
        <taxon>Tylenchina</taxon>
        <taxon>Tylenchomorpha</taxon>
        <taxon>Tylenchoidea</taxon>
        <taxon>Heteroderidae</taxon>
        <taxon>Heteroderinae</taxon>
        <taxon>Heterodera</taxon>
    </lineage>
</organism>
<evidence type="ECO:0000259" key="1">
    <source>
        <dbReference type="PROSITE" id="PS50013"/>
    </source>
</evidence>
<evidence type="ECO:0000313" key="3">
    <source>
        <dbReference type="Proteomes" id="UP001620626"/>
    </source>
</evidence>
<name>A0ABD2LQN1_9BILA</name>
<proteinExistence type="predicted"/>
<dbReference type="InterPro" id="IPR016197">
    <property type="entry name" value="Chromo-like_dom_sf"/>
</dbReference>
<dbReference type="Gene3D" id="2.40.50.40">
    <property type="match status" value="1"/>
</dbReference>
<accession>A0ABD2LQN1</accession>
<dbReference type="PROSITE" id="PS50013">
    <property type="entry name" value="CHROMO_2"/>
    <property type="match status" value="1"/>
</dbReference>
<feature type="domain" description="Chromo" evidence="1">
    <location>
        <begin position="59"/>
        <end position="99"/>
    </location>
</feature>
<dbReference type="EMBL" id="JBICBT010000319">
    <property type="protein sequence ID" value="KAL3117543.1"/>
    <property type="molecule type" value="Genomic_DNA"/>
</dbReference>
<sequence>MPLLYGIAYISKASRVLKRQNGWRHSANKPRKGICDQDGEDIKGVFYEQELLKTVAETTHIAEVLKTRRRNGVKDHFVKWIGYSDKHNRWIRDEDIVQN</sequence>
<evidence type="ECO:0000313" key="2">
    <source>
        <dbReference type="EMBL" id="KAL3117543.1"/>
    </source>
</evidence>
<gene>
    <name evidence="2" type="ORF">niasHT_002860</name>
</gene>
<comment type="caution">
    <text evidence="2">The sequence shown here is derived from an EMBL/GenBank/DDBJ whole genome shotgun (WGS) entry which is preliminary data.</text>
</comment>
<reference evidence="2 3" key="1">
    <citation type="submission" date="2024-10" db="EMBL/GenBank/DDBJ databases">
        <authorList>
            <person name="Kim D."/>
        </authorList>
    </citation>
    <scope>NUCLEOTIDE SEQUENCE [LARGE SCALE GENOMIC DNA]</scope>
    <source>
        <strain evidence="2">BH-2024</strain>
    </source>
</reference>
<dbReference type="AlphaFoldDB" id="A0ABD2LQN1"/>